<dbReference type="HOGENOM" id="CLU_1925059_0_0_5"/>
<reference evidence="1 2" key="1">
    <citation type="submission" date="2006-08" db="EMBL/GenBank/DDBJ databases">
        <title>Complete sequence of Maricaulis maris MCS10.</title>
        <authorList>
            <consortium name="US DOE Joint Genome Institute"/>
            <person name="Copeland A."/>
            <person name="Lucas S."/>
            <person name="Lapidus A."/>
            <person name="Barry K."/>
            <person name="Detter J.C."/>
            <person name="Glavina del Rio T."/>
            <person name="Hammon N."/>
            <person name="Israni S."/>
            <person name="Dalin E."/>
            <person name="Tice H."/>
            <person name="Pitluck S."/>
            <person name="Saunders E."/>
            <person name="Brettin T."/>
            <person name="Bruce D."/>
            <person name="Han C."/>
            <person name="Tapia R."/>
            <person name="Gilna P."/>
            <person name="Schmutz J."/>
            <person name="Larimer F."/>
            <person name="Land M."/>
            <person name="Hauser L."/>
            <person name="Kyrpides N."/>
            <person name="Mikhailova N."/>
            <person name="Viollier P."/>
            <person name="Stephens C."/>
            <person name="Richardson P."/>
        </authorList>
    </citation>
    <scope>NUCLEOTIDE SEQUENCE [LARGE SCALE GENOMIC DNA]</scope>
    <source>
        <strain evidence="1 2">MCS10</strain>
    </source>
</reference>
<dbReference type="RefSeq" id="WP_011644008.1">
    <property type="nucleotide sequence ID" value="NC_008347.1"/>
</dbReference>
<sequence>MSFNRVTILPDHACVETFIDGYEDWDSATDIIVEMAEAAESRGWRRILLDFTRVDLRIARSEAQDIAKFFNSFVTHSMSFGVRLPQTQRDAEIIMIFANTMHELGHAVTLLLDRSDREIWLSGSLPEAASG</sequence>
<dbReference type="STRING" id="394221.Mmar10_2071"/>
<proteinExistence type="predicted"/>
<dbReference type="KEGG" id="mmr:Mmar10_2071"/>
<dbReference type="Proteomes" id="UP000001964">
    <property type="component" value="Chromosome"/>
</dbReference>
<evidence type="ECO:0000313" key="1">
    <source>
        <dbReference type="EMBL" id="ABI66363.1"/>
    </source>
</evidence>
<dbReference type="OrthoDB" id="7632413at2"/>
<keyword evidence="2" id="KW-1185">Reference proteome</keyword>
<gene>
    <name evidence="1" type="ordered locus">Mmar10_2071</name>
</gene>
<evidence type="ECO:0000313" key="2">
    <source>
        <dbReference type="Proteomes" id="UP000001964"/>
    </source>
</evidence>
<protein>
    <submittedName>
        <fullName evidence="1">Uncharacterized protein</fullName>
    </submittedName>
</protein>
<accession>Q0AMX4</accession>
<dbReference type="AlphaFoldDB" id="Q0AMX4"/>
<organism evidence="1 2">
    <name type="scientific">Maricaulis maris (strain MCS10)</name>
    <name type="common">Caulobacter maris</name>
    <dbReference type="NCBI Taxonomy" id="394221"/>
    <lineage>
        <taxon>Bacteria</taxon>
        <taxon>Pseudomonadati</taxon>
        <taxon>Pseudomonadota</taxon>
        <taxon>Alphaproteobacteria</taxon>
        <taxon>Maricaulales</taxon>
        <taxon>Maricaulaceae</taxon>
        <taxon>Maricaulis</taxon>
    </lineage>
</organism>
<name>Q0AMX4_MARMM</name>
<dbReference type="EMBL" id="CP000449">
    <property type="protein sequence ID" value="ABI66363.1"/>
    <property type="molecule type" value="Genomic_DNA"/>
</dbReference>